<dbReference type="InterPro" id="IPR001173">
    <property type="entry name" value="Glyco_trans_2-like"/>
</dbReference>
<feature type="domain" description="Glycosyltransferase 2-like" evidence="4">
    <location>
        <begin position="5"/>
        <end position="136"/>
    </location>
</feature>
<protein>
    <recommendedName>
        <fullName evidence="4">Glycosyltransferase 2-like domain-containing protein</fullName>
    </recommendedName>
</protein>
<evidence type="ECO:0000256" key="1">
    <source>
        <dbReference type="ARBA" id="ARBA00006739"/>
    </source>
</evidence>
<gene>
    <name evidence="5" type="ORF">UX13_C0002G0015</name>
</gene>
<keyword evidence="2" id="KW-0328">Glycosyltransferase</keyword>
<sequence length="308" mass="34084">MVKVSIIILTSNALAMTKEELADIAGLNTTGIEAECLVVDNGSLDGTEDAIKNYKLPNMGYKFIRNSSNLGFAGGNNVGMKDAIGHGCDYVLLLNNDVILSKDMVIKLAEFMEGSPKTGLASPKMYFAKGYEFHRDRYKKNEEGKVIWYAGGVLDRNNIYSSHRGVDEVDKGQYNTTTETDFANGACVIIRGGVLRKIGYLDASFFLYWEDADFSERARRAGYGVMYFPETCVWHKVSASTGGSGSSSNDYFLTRNRFYFAVRHASLRAKFAVIRDTVKLLFTGRPWQKKGAGDALLGIKGIGTWVRN</sequence>
<name>A0A0G1QQD9_9BACT</name>
<evidence type="ECO:0000256" key="2">
    <source>
        <dbReference type="ARBA" id="ARBA00022676"/>
    </source>
</evidence>
<evidence type="ECO:0000256" key="3">
    <source>
        <dbReference type="ARBA" id="ARBA00022679"/>
    </source>
</evidence>
<accession>A0A0G1QQD9</accession>
<keyword evidence="3" id="KW-0808">Transferase</keyword>
<evidence type="ECO:0000313" key="5">
    <source>
        <dbReference type="EMBL" id="KKU10860.1"/>
    </source>
</evidence>
<dbReference type="PANTHER" id="PTHR43179:SF12">
    <property type="entry name" value="GALACTOFURANOSYLTRANSFERASE GLFT2"/>
    <property type="match status" value="1"/>
</dbReference>
<dbReference type="AlphaFoldDB" id="A0A0G1QQD9"/>
<evidence type="ECO:0000259" key="4">
    <source>
        <dbReference type="Pfam" id="PF00535"/>
    </source>
</evidence>
<dbReference type="PANTHER" id="PTHR43179">
    <property type="entry name" value="RHAMNOSYLTRANSFERASE WBBL"/>
    <property type="match status" value="1"/>
</dbReference>
<comment type="similarity">
    <text evidence="1">Belongs to the glycosyltransferase 2 family.</text>
</comment>
<reference evidence="5 6" key="1">
    <citation type="journal article" date="2015" name="Nature">
        <title>rRNA introns, odd ribosomes, and small enigmatic genomes across a large radiation of phyla.</title>
        <authorList>
            <person name="Brown C.T."/>
            <person name="Hug L.A."/>
            <person name="Thomas B.C."/>
            <person name="Sharon I."/>
            <person name="Castelle C.J."/>
            <person name="Singh A."/>
            <person name="Wilkins M.J."/>
            <person name="Williams K.H."/>
            <person name="Banfield J.F."/>
        </authorList>
    </citation>
    <scope>NUCLEOTIDE SEQUENCE [LARGE SCALE GENOMIC DNA]</scope>
</reference>
<dbReference type="Gene3D" id="3.90.550.10">
    <property type="entry name" value="Spore Coat Polysaccharide Biosynthesis Protein SpsA, Chain A"/>
    <property type="match status" value="1"/>
</dbReference>
<dbReference type="InterPro" id="IPR029044">
    <property type="entry name" value="Nucleotide-diphossugar_trans"/>
</dbReference>
<proteinExistence type="inferred from homology"/>
<comment type="caution">
    <text evidence="5">The sequence shown here is derived from an EMBL/GenBank/DDBJ whole genome shotgun (WGS) entry which is preliminary data.</text>
</comment>
<dbReference type="Pfam" id="PF00535">
    <property type="entry name" value="Glycos_transf_2"/>
    <property type="match status" value="1"/>
</dbReference>
<dbReference type="CDD" id="cd04186">
    <property type="entry name" value="GT_2_like_c"/>
    <property type="match status" value="1"/>
</dbReference>
<dbReference type="Proteomes" id="UP000034329">
    <property type="component" value="Unassembled WGS sequence"/>
</dbReference>
<dbReference type="GO" id="GO:0016757">
    <property type="term" value="F:glycosyltransferase activity"/>
    <property type="evidence" value="ECO:0007669"/>
    <property type="project" value="UniProtKB-KW"/>
</dbReference>
<organism evidence="5 6">
    <name type="scientific">Candidatus Woesebacteria bacterium GW2011_GWB1_45_5</name>
    <dbReference type="NCBI Taxonomy" id="1618581"/>
    <lineage>
        <taxon>Bacteria</taxon>
        <taxon>Candidatus Woeseibacteriota</taxon>
    </lineage>
</organism>
<dbReference type="EMBL" id="LCLA01000002">
    <property type="protein sequence ID" value="KKU10860.1"/>
    <property type="molecule type" value="Genomic_DNA"/>
</dbReference>
<evidence type="ECO:0000313" key="6">
    <source>
        <dbReference type="Proteomes" id="UP000034329"/>
    </source>
</evidence>
<dbReference type="SUPFAM" id="SSF53448">
    <property type="entry name" value="Nucleotide-diphospho-sugar transferases"/>
    <property type="match status" value="1"/>
</dbReference>